<comment type="similarity">
    <text evidence="1 9">Belongs to the bacterial/plant glucose-1-phosphate adenylyltransferase family.</text>
</comment>
<comment type="function">
    <text evidence="9">Involved in the biosynthesis of ADP-glucose, a building block required for the elongation reactions to produce glycogen. Catalyzes the reaction between ATP and alpha-D-glucose 1-phosphate (G1P) to produce pyrophosphate and ADP-Glc.</text>
</comment>
<dbReference type="SUPFAM" id="SSF53448">
    <property type="entry name" value="Nucleotide-diphospho-sugar transferases"/>
    <property type="match status" value="1"/>
</dbReference>
<organism evidence="12 13">
    <name type="scientific">Dentiradicibacter hellwigii</name>
    <dbReference type="NCBI Taxonomy" id="3149053"/>
    <lineage>
        <taxon>Bacteria</taxon>
        <taxon>Pseudomonadati</taxon>
        <taxon>Pseudomonadota</taxon>
        <taxon>Betaproteobacteria</taxon>
        <taxon>Rhodocyclales</taxon>
        <taxon>Rhodocyclaceae</taxon>
        <taxon>Dentiradicibacter</taxon>
    </lineage>
</organism>
<dbReference type="PANTHER" id="PTHR43523">
    <property type="entry name" value="GLUCOSE-1-PHOSPHATE ADENYLYLTRANSFERASE-RELATED"/>
    <property type="match status" value="1"/>
</dbReference>
<feature type="binding site" evidence="9">
    <location>
        <begin position="189"/>
        <end position="190"/>
    </location>
    <ligand>
        <name>alpha-D-glucose 1-phosphate</name>
        <dbReference type="ChEBI" id="CHEBI:58601"/>
    </ligand>
</feature>
<evidence type="ECO:0000259" key="11">
    <source>
        <dbReference type="Pfam" id="PF24894"/>
    </source>
</evidence>
<dbReference type="Pfam" id="PF24894">
    <property type="entry name" value="Hexapep_GlmU"/>
    <property type="match status" value="1"/>
</dbReference>
<dbReference type="GO" id="GO:0008878">
    <property type="term" value="F:glucose-1-phosphate adenylyltransferase activity"/>
    <property type="evidence" value="ECO:0007669"/>
    <property type="project" value="UniProtKB-EC"/>
</dbReference>
<dbReference type="HAMAP" id="MF_00624">
    <property type="entry name" value="GlgC"/>
    <property type="match status" value="1"/>
</dbReference>
<evidence type="ECO:0000256" key="6">
    <source>
        <dbReference type="ARBA" id="ARBA00022840"/>
    </source>
</evidence>
<keyword evidence="6 9" id="KW-0067">ATP-binding</keyword>
<keyword evidence="5 9" id="KW-0547">Nucleotide-binding</keyword>
<keyword evidence="2 9" id="KW-0321">Glycogen metabolism</keyword>
<dbReference type="CDD" id="cd04651">
    <property type="entry name" value="LbH_G1P_AT_C"/>
    <property type="match status" value="1"/>
</dbReference>
<feature type="binding site" evidence="9">
    <location>
        <position position="107"/>
    </location>
    <ligand>
        <name>alpha-D-glucose 1-phosphate</name>
        <dbReference type="ChEBI" id="CHEBI:58601"/>
    </ligand>
</feature>
<feature type="domain" description="Glucose-1-phosphate adenylyltransferase/Bifunctional protein GlmU-like C-terminal hexapeptide" evidence="11">
    <location>
        <begin position="312"/>
        <end position="414"/>
    </location>
</feature>
<keyword evidence="4 9" id="KW-0548">Nucleotidyltransferase</keyword>
<dbReference type="InterPro" id="IPR005835">
    <property type="entry name" value="NTP_transferase_dom"/>
</dbReference>
<dbReference type="EMBL" id="JBEUWX010000002">
    <property type="protein sequence ID" value="MFA9950603.1"/>
    <property type="molecule type" value="Genomic_DNA"/>
</dbReference>
<dbReference type="Gene3D" id="3.90.550.10">
    <property type="entry name" value="Spore Coat Polysaccharide Biosynthesis Protein SpsA, Chain A"/>
    <property type="match status" value="1"/>
</dbReference>
<proteinExistence type="inferred from homology"/>
<accession>A0ABV4UG55</accession>
<evidence type="ECO:0000256" key="5">
    <source>
        <dbReference type="ARBA" id="ARBA00022741"/>
    </source>
</evidence>
<dbReference type="NCBIfam" id="NF001947">
    <property type="entry name" value="PRK00725.1"/>
    <property type="match status" value="1"/>
</dbReference>
<dbReference type="RefSeq" id="WP_418891647.1">
    <property type="nucleotide sequence ID" value="NZ_JBEUWX010000002.1"/>
</dbReference>
<dbReference type="InterPro" id="IPR029044">
    <property type="entry name" value="Nucleotide-diphossugar_trans"/>
</dbReference>
<dbReference type="InterPro" id="IPR056818">
    <property type="entry name" value="GlmU/GlgC-like_hexapep"/>
</dbReference>
<dbReference type="CDD" id="cd02508">
    <property type="entry name" value="ADP_Glucose_PP"/>
    <property type="match status" value="1"/>
</dbReference>
<evidence type="ECO:0000259" key="10">
    <source>
        <dbReference type="Pfam" id="PF00483"/>
    </source>
</evidence>
<feature type="site" description="Could play a key role in the communication between the regulatory and the substrate sites" evidence="9">
    <location>
        <position position="106"/>
    </location>
</feature>
<dbReference type="SUPFAM" id="SSF51161">
    <property type="entry name" value="Trimeric LpxA-like enzymes"/>
    <property type="match status" value="1"/>
</dbReference>
<feature type="binding site" evidence="9">
    <location>
        <position position="174"/>
    </location>
    <ligand>
        <name>alpha-D-glucose 1-phosphate</name>
        <dbReference type="ChEBI" id="CHEBI:58601"/>
    </ligand>
</feature>
<dbReference type="PANTHER" id="PTHR43523:SF2">
    <property type="entry name" value="GLUCOSE-1-PHOSPHATE ADENYLYLTRANSFERASE"/>
    <property type="match status" value="1"/>
</dbReference>
<comment type="catalytic activity">
    <reaction evidence="9">
        <text>alpha-D-glucose 1-phosphate + ATP + H(+) = ADP-alpha-D-glucose + diphosphate</text>
        <dbReference type="Rhea" id="RHEA:12120"/>
        <dbReference type="ChEBI" id="CHEBI:15378"/>
        <dbReference type="ChEBI" id="CHEBI:30616"/>
        <dbReference type="ChEBI" id="CHEBI:33019"/>
        <dbReference type="ChEBI" id="CHEBI:57498"/>
        <dbReference type="ChEBI" id="CHEBI:58601"/>
        <dbReference type="EC" id="2.7.7.27"/>
    </reaction>
</comment>
<dbReference type="InterPro" id="IPR005836">
    <property type="entry name" value="ADP_Glu_pyroP_CS"/>
</dbReference>
<dbReference type="InterPro" id="IPR011831">
    <property type="entry name" value="ADP-Glc_PPase"/>
</dbReference>
<dbReference type="InterPro" id="IPR023049">
    <property type="entry name" value="GlgC_bac"/>
</dbReference>
<comment type="caution">
    <text evidence="12">The sequence shown here is derived from an EMBL/GenBank/DDBJ whole genome shotgun (WGS) entry which is preliminary data.</text>
</comment>
<dbReference type="Pfam" id="PF00483">
    <property type="entry name" value="NTP_transferase"/>
    <property type="match status" value="1"/>
</dbReference>
<dbReference type="EC" id="2.7.7.27" evidence="9"/>
<comment type="subunit">
    <text evidence="9">Homotetramer.</text>
</comment>
<reference evidence="13" key="1">
    <citation type="submission" date="2024-06" db="EMBL/GenBank/DDBJ databases">
        <title>Radixoralia hellwigii gen. nov., sp nov., isolated from a root canal in the human oral cavity.</title>
        <authorList>
            <person name="Bartsch S."/>
            <person name="Wittmer A."/>
            <person name="Schulz A.-K."/>
            <person name="Neumann-Schaal M."/>
            <person name="Wolf J."/>
            <person name="Gronow S."/>
            <person name="Tennert C."/>
            <person name="Haecker G."/>
            <person name="Cieplik F."/>
            <person name="Al-Ahmad A."/>
        </authorList>
    </citation>
    <scope>NUCLEOTIDE SEQUENCE [LARGE SCALE GENOMIC DNA]</scope>
    <source>
        <strain evidence="13">Wk13</strain>
    </source>
</reference>
<evidence type="ECO:0000313" key="12">
    <source>
        <dbReference type="EMBL" id="MFA9950603.1"/>
    </source>
</evidence>
<dbReference type="PROSITE" id="PS00809">
    <property type="entry name" value="ADP_GLC_PYROPHOSPH_2"/>
    <property type="match status" value="1"/>
</dbReference>
<keyword evidence="8 9" id="KW-0119">Carbohydrate metabolism</keyword>
<gene>
    <name evidence="9 12" type="primary">glgC</name>
    <name evidence="12" type="ORF">ABCS64_09800</name>
</gene>
<evidence type="ECO:0000313" key="13">
    <source>
        <dbReference type="Proteomes" id="UP001574673"/>
    </source>
</evidence>
<evidence type="ECO:0000256" key="1">
    <source>
        <dbReference type="ARBA" id="ARBA00010443"/>
    </source>
</evidence>
<evidence type="ECO:0000256" key="7">
    <source>
        <dbReference type="ARBA" id="ARBA00023056"/>
    </source>
</evidence>
<dbReference type="Gene3D" id="2.160.10.10">
    <property type="entry name" value="Hexapeptide repeat proteins"/>
    <property type="match status" value="1"/>
</dbReference>
<feature type="domain" description="Nucleotidyl transferase" evidence="10">
    <location>
        <begin position="15"/>
        <end position="289"/>
    </location>
</feature>
<comment type="pathway">
    <text evidence="9">Glycan biosynthesis; glycogen biosynthesis.</text>
</comment>
<dbReference type="Proteomes" id="UP001574673">
    <property type="component" value="Unassembled WGS sequence"/>
</dbReference>
<protein>
    <recommendedName>
        <fullName evidence="9">Glucose-1-phosphate adenylyltransferase</fullName>
        <ecNumber evidence="9">2.7.7.27</ecNumber>
    </recommendedName>
    <alternativeName>
        <fullName evidence="9">ADP-glucose pyrophosphorylase</fullName>
        <shortName evidence="9">ADPGlc PPase</shortName>
    </alternativeName>
    <alternativeName>
        <fullName evidence="9">ADP-glucose synthase</fullName>
    </alternativeName>
</protein>
<keyword evidence="3 9" id="KW-0808">Transferase</keyword>
<evidence type="ECO:0000256" key="8">
    <source>
        <dbReference type="ARBA" id="ARBA00023277"/>
    </source>
</evidence>
<dbReference type="NCBIfam" id="TIGR02091">
    <property type="entry name" value="glgC"/>
    <property type="match status" value="1"/>
</dbReference>
<dbReference type="NCBIfam" id="NF002023">
    <property type="entry name" value="PRK00844.1"/>
    <property type="match status" value="1"/>
</dbReference>
<keyword evidence="13" id="KW-1185">Reference proteome</keyword>
<name>A0ABV4UG55_9RHOO</name>
<evidence type="ECO:0000256" key="4">
    <source>
        <dbReference type="ARBA" id="ARBA00022695"/>
    </source>
</evidence>
<feature type="binding site" evidence="9">
    <location>
        <position position="207"/>
    </location>
    <ligand>
        <name>alpha-D-glucose 1-phosphate</name>
        <dbReference type="ChEBI" id="CHEBI:58601"/>
    </ligand>
</feature>
<dbReference type="PROSITE" id="PS00808">
    <property type="entry name" value="ADP_GLC_PYROPHOSPH_1"/>
    <property type="match status" value="1"/>
</dbReference>
<keyword evidence="7 9" id="KW-0320">Glycogen biosynthesis</keyword>
<evidence type="ECO:0000256" key="3">
    <source>
        <dbReference type="ARBA" id="ARBA00022679"/>
    </source>
</evidence>
<dbReference type="InterPro" id="IPR011004">
    <property type="entry name" value="Trimer_LpxA-like_sf"/>
</dbReference>
<evidence type="ECO:0000256" key="9">
    <source>
        <dbReference type="HAMAP-Rule" id="MF_00624"/>
    </source>
</evidence>
<feature type="site" description="Could play a key role in the communication between the regulatory and the substrate sites" evidence="9">
    <location>
        <position position="67"/>
    </location>
</feature>
<sequence length="424" mass="47767">MIDKRTFRLPGRAVALVLAGGRGSRLYELTDWRAKPAVYFGGEYRIVDFALSNCVNSGIRRIGVVTQYKSHSLLRHLQRGWSFLRAEINEFVDLLPAQQRVDEESWYRGTADAVYQNLDIVETYLPTPEYVVILAGDHIYRMNYAAMLVDHVEGGAECTIACIEVPRKDATGFGVMAIDDQWKITDFVEKPADPPPMPGKPDASLCSMGIYIFNAKYLYSELRRDIEDPESSHDFGKDIIPHAVKNGRAKAHPFHLSCVHAPEEGPGKEHYWRDVGTIDAYWEANIDLTATDPALNLYDRAWPIWTYQQQLPPAKFVHNQADRRGIAIESVVSDGCIISGEINRSLLFSSCRAHSHTRIDWSVLLPEVEVGRGARLSRCIIDYGVKIPPGFVIGEDPEADARRFRRTSNGITLVTQKMMDQVVS</sequence>
<evidence type="ECO:0000256" key="2">
    <source>
        <dbReference type="ARBA" id="ARBA00022600"/>
    </source>
</evidence>